<evidence type="ECO:0000256" key="10">
    <source>
        <dbReference type="ARBA" id="ARBA00031338"/>
    </source>
</evidence>
<evidence type="ECO:0000256" key="9">
    <source>
        <dbReference type="ARBA" id="ARBA00023306"/>
    </source>
</evidence>
<evidence type="ECO:0000256" key="4">
    <source>
        <dbReference type="ARBA" id="ARBA00013935"/>
    </source>
</evidence>
<dbReference type="AlphaFoldDB" id="A0A8B6CWK0"/>
<evidence type="ECO:0000313" key="14">
    <source>
        <dbReference type="Proteomes" id="UP000596742"/>
    </source>
</evidence>
<dbReference type="OrthoDB" id="25675at2759"/>
<comment type="caution">
    <text evidence="13">The sequence shown here is derived from an EMBL/GenBank/DDBJ whole genome shotgun (WGS) entry which is preliminary data.</text>
</comment>
<dbReference type="GO" id="GO:0051301">
    <property type="term" value="P:cell division"/>
    <property type="evidence" value="ECO:0007669"/>
    <property type="project" value="UniProtKB-KW"/>
</dbReference>
<organism evidence="13 14">
    <name type="scientific">Mytilus galloprovincialis</name>
    <name type="common">Mediterranean mussel</name>
    <dbReference type="NCBI Taxonomy" id="29158"/>
    <lineage>
        <taxon>Eukaryota</taxon>
        <taxon>Metazoa</taxon>
        <taxon>Spiralia</taxon>
        <taxon>Lophotrochozoa</taxon>
        <taxon>Mollusca</taxon>
        <taxon>Bivalvia</taxon>
        <taxon>Autobranchia</taxon>
        <taxon>Pteriomorphia</taxon>
        <taxon>Mytilida</taxon>
        <taxon>Mytiloidea</taxon>
        <taxon>Mytilidae</taxon>
        <taxon>Mytilinae</taxon>
        <taxon>Mytilus</taxon>
    </lineage>
</organism>
<evidence type="ECO:0000256" key="12">
    <source>
        <dbReference type="SAM" id="MobiDB-lite"/>
    </source>
</evidence>
<comment type="function">
    <text evidence="11">Component of the anaphase promoting complex/cyclosome (APC/C), a cell cycle-regulated E3 ubiquitin ligase that controls progression through mitosis and the G1 phase of the cell cycle. The APC/C complex acts by mediating ubiquitination and subsequent degradation of target proteins: it mainly mediates the formation of 'Lys-11'-linked polyubiquitin chains and, to a lower extent, the formation of 'Lys-48'- and 'Lys-63'-linked polyubiquitin chains. The APC/C complex catalyzes assembly of branched 'Lys-11'-/'Lys-48'-linked branched ubiquitin chains on target proteins.</text>
</comment>
<dbReference type="GO" id="GO:0005680">
    <property type="term" value="C:anaphase-promoting complex"/>
    <property type="evidence" value="ECO:0007669"/>
    <property type="project" value="InterPro"/>
</dbReference>
<sequence length="75" mass="8694">MDSEVCRDGRLMDLVDEEWRKDKLPMEDINVPQMELPELEPDNGPTNETLTEQEQKWTDLGLSVLHEQPPTTTNN</sequence>
<accession>A0A8B6CWK0</accession>
<keyword evidence="7" id="KW-0833">Ubl conjugation pathway</keyword>
<keyword evidence="9" id="KW-0131">Cell cycle</keyword>
<evidence type="ECO:0000256" key="2">
    <source>
        <dbReference type="ARBA" id="ARBA00004906"/>
    </source>
</evidence>
<keyword evidence="5" id="KW-0132">Cell division</keyword>
<evidence type="ECO:0000256" key="3">
    <source>
        <dbReference type="ARBA" id="ARBA00006940"/>
    </source>
</evidence>
<feature type="region of interest" description="Disordered" evidence="12">
    <location>
        <begin position="36"/>
        <end position="75"/>
    </location>
</feature>
<dbReference type="InterPro" id="IPR008401">
    <property type="entry name" value="Apc13"/>
</dbReference>
<evidence type="ECO:0000256" key="5">
    <source>
        <dbReference type="ARBA" id="ARBA00022618"/>
    </source>
</evidence>
<dbReference type="EMBL" id="UYJE01002541">
    <property type="protein sequence ID" value="VDI11740.1"/>
    <property type="molecule type" value="Genomic_DNA"/>
</dbReference>
<evidence type="ECO:0000256" key="8">
    <source>
        <dbReference type="ARBA" id="ARBA00023242"/>
    </source>
</evidence>
<comment type="subcellular location">
    <subcellularLocation>
        <location evidence="1">Nucleus</location>
    </subcellularLocation>
</comment>
<reference evidence="13" key="1">
    <citation type="submission" date="2018-11" db="EMBL/GenBank/DDBJ databases">
        <authorList>
            <person name="Alioto T."/>
            <person name="Alioto T."/>
        </authorList>
    </citation>
    <scope>NUCLEOTIDE SEQUENCE</scope>
</reference>
<evidence type="ECO:0000313" key="13">
    <source>
        <dbReference type="EMBL" id="VDI11740.1"/>
    </source>
</evidence>
<name>A0A8B6CWK0_MYTGA</name>
<evidence type="ECO:0000256" key="11">
    <source>
        <dbReference type="ARBA" id="ARBA00045696"/>
    </source>
</evidence>
<keyword evidence="6" id="KW-0498">Mitosis</keyword>
<comment type="pathway">
    <text evidence="2">Protein modification; protein ubiquitination.</text>
</comment>
<dbReference type="PANTHER" id="PTHR28672:SF1">
    <property type="entry name" value="ANAPHASE-PROMOTING COMPLEX SUBUNIT 13"/>
    <property type="match status" value="1"/>
</dbReference>
<dbReference type="PANTHER" id="PTHR28672">
    <property type="entry name" value="ANAPHASE-PROMOTING COMPLEX SUBUNIT 13"/>
    <property type="match status" value="1"/>
</dbReference>
<evidence type="ECO:0000256" key="6">
    <source>
        <dbReference type="ARBA" id="ARBA00022776"/>
    </source>
</evidence>
<comment type="similarity">
    <text evidence="3">Belongs to the APC13 family.</text>
</comment>
<dbReference type="Pfam" id="PF05839">
    <property type="entry name" value="Apc13p"/>
    <property type="match status" value="1"/>
</dbReference>
<gene>
    <name evidence="13" type="ORF">MGAL_10B026288</name>
</gene>
<keyword evidence="14" id="KW-1185">Reference proteome</keyword>
<dbReference type="GO" id="GO:0070979">
    <property type="term" value="P:protein K11-linked ubiquitination"/>
    <property type="evidence" value="ECO:0007669"/>
    <property type="project" value="TreeGrafter"/>
</dbReference>
<evidence type="ECO:0000256" key="7">
    <source>
        <dbReference type="ARBA" id="ARBA00022786"/>
    </source>
</evidence>
<keyword evidence="8" id="KW-0539">Nucleus</keyword>
<evidence type="ECO:0000256" key="1">
    <source>
        <dbReference type="ARBA" id="ARBA00004123"/>
    </source>
</evidence>
<protein>
    <recommendedName>
        <fullName evidence="4">Anaphase-promoting complex subunit 13</fullName>
    </recommendedName>
    <alternativeName>
        <fullName evidence="10">Cyclosome subunit 13</fullName>
    </alternativeName>
</protein>
<dbReference type="Proteomes" id="UP000596742">
    <property type="component" value="Unassembled WGS sequence"/>
</dbReference>
<proteinExistence type="inferred from homology"/>